<dbReference type="Proteomes" id="UP000192472">
    <property type="component" value="Unassembled WGS sequence"/>
</dbReference>
<evidence type="ECO:0000313" key="1">
    <source>
        <dbReference type="EMBL" id="SMD32101.1"/>
    </source>
</evidence>
<protein>
    <submittedName>
        <fullName evidence="1">Uncharacterized protein</fullName>
    </submittedName>
</protein>
<dbReference type="AlphaFoldDB" id="A0A1W2G684"/>
<dbReference type="Gene3D" id="2.40.360.20">
    <property type="match status" value="1"/>
</dbReference>
<sequence length="246" mass="28898">MKTNLICALLFIALGCSENKNFENIPCSPSDRSENDNLKQIFKPCRKYIYQAKYWDENYNLISDENISMMATGIDWEHQPESQDQIVIQYGFNKDLIDKIDKYNINSQLKQSWKHKTTTGIIENGNTTWMHPFRQNQYIFTEIAPFPSVNFPLETGKTWESNLNIYEGWGDWSDTEIKNQYEVIGKDSVQLSIGSLEAWHVSSIGYAQFGNSYHDFWYNNNYGFVKMIIKNYKNQLLKFELIEVIE</sequence>
<proteinExistence type="predicted"/>
<dbReference type="OrthoDB" id="980385at2"/>
<organism evidence="1 2">
    <name type="scientific">Reichenbachiella faecimaris</name>
    <dbReference type="NCBI Taxonomy" id="692418"/>
    <lineage>
        <taxon>Bacteria</taxon>
        <taxon>Pseudomonadati</taxon>
        <taxon>Bacteroidota</taxon>
        <taxon>Cytophagia</taxon>
        <taxon>Cytophagales</taxon>
        <taxon>Reichenbachiellaceae</taxon>
        <taxon>Reichenbachiella</taxon>
    </lineage>
</organism>
<dbReference type="RefSeq" id="WP_084370782.1">
    <property type="nucleotide sequence ID" value="NZ_FWYF01000001.1"/>
</dbReference>
<reference evidence="1 2" key="1">
    <citation type="submission" date="2017-04" db="EMBL/GenBank/DDBJ databases">
        <authorList>
            <person name="Afonso C.L."/>
            <person name="Miller P.J."/>
            <person name="Scott M.A."/>
            <person name="Spackman E."/>
            <person name="Goraichik I."/>
            <person name="Dimitrov K.M."/>
            <person name="Suarez D.L."/>
            <person name="Swayne D.E."/>
        </authorList>
    </citation>
    <scope>NUCLEOTIDE SEQUENCE [LARGE SCALE GENOMIC DNA]</scope>
    <source>
        <strain evidence="1 2">DSM 26133</strain>
    </source>
</reference>
<keyword evidence="2" id="KW-1185">Reference proteome</keyword>
<name>A0A1W2G684_REIFA</name>
<gene>
    <name evidence="1" type="ORF">SAMN04488029_0441</name>
</gene>
<dbReference type="STRING" id="692418.SAMN04488029_0441"/>
<dbReference type="PROSITE" id="PS51257">
    <property type="entry name" value="PROKAR_LIPOPROTEIN"/>
    <property type="match status" value="1"/>
</dbReference>
<dbReference type="EMBL" id="FWYF01000001">
    <property type="protein sequence ID" value="SMD32101.1"/>
    <property type="molecule type" value="Genomic_DNA"/>
</dbReference>
<evidence type="ECO:0000313" key="2">
    <source>
        <dbReference type="Proteomes" id="UP000192472"/>
    </source>
</evidence>
<accession>A0A1W2G684</accession>